<name>A0ABV6UQ07_9ACTN</name>
<organism evidence="1 2">
    <name type="scientific">Streptacidiphilus cavernicola</name>
    <dbReference type="NCBI Taxonomy" id="3342716"/>
    <lineage>
        <taxon>Bacteria</taxon>
        <taxon>Bacillati</taxon>
        <taxon>Actinomycetota</taxon>
        <taxon>Actinomycetes</taxon>
        <taxon>Kitasatosporales</taxon>
        <taxon>Streptomycetaceae</taxon>
        <taxon>Streptacidiphilus</taxon>
    </lineage>
</organism>
<keyword evidence="2" id="KW-1185">Reference proteome</keyword>
<accession>A0ABV6UQ07</accession>
<proteinExistence type="predicted"/>
<evidence type="ECO:0000313" key="1">
    <source>
        <dbReference type="EMBL" id="MFC1403530.1"/>
    </source>
</evidence>
<evidence type="ECO:0000313" key="2">
    <source>
        <dbReference type="Proteomes" id="UP001592528"/>
    </source>
</evidence>
<dbReference type="EMBL" id="JBHEZZ010000010">
    <property type="protein sequence ID" value="MFC1403530.1"/>
    <property type="molecule type" value="Genomic_DNA"/>
</dbReference>
<dbReference type="Proteomes" id="UP001592528">
    <property type="component" value="Unassembled WGS sequence"/>
</dbReference>
<protein>
    <submittedName>
        <fullName evidence="1">Uncharacterized protein</fullName>
    </submittedName>
</protein>
<dbReference type="RefSeq" id="WP_030255300.1">
    <property type="nucleotide sequence ID" value="NZ_JBHEZZ010000010.1"/>
</dbReference>
<reference evidence="1 2" key="1">
    <citation type="submission" date="2024-09" db="EMBL/GenBank/DDBJ databases">
        <authorList>
            <person name="Lee S.D."/>
        </authorList>
    </citation>
    <scope>NUCLEOTIDE SEQUENCE [LARGE SCALE GENOMIC DNA]</scope>
    <source>
        <strain evidence="1 2">N1-5</strain>
    </source>
</reference>
<sequence length="80" mass="8993">MTAPPEPVALDTVAVRVLPHPWDLHIDQCRGLRCVWCKTTLSGDRVPVGTTESVHQHGSYRRVVTFRLFSCPDCPEEPKP</sequence>
<gene>
    <name evidence="1" type="ORF">ACEZDJ_19755</name>
</gene>
<comment type="caution">
    <text evidence="1">The sequence shown here is derived from an EMBL/GenBank/DDBJ whole genome shotgun (WGS) entry which is preliminary data.</text>
</comment>